<organism evidence="3">
    <name type="scientific">Amphimedon queenslandica</name>
    <name type="common">Sponge</name>
    <dbReference type="NCBI Taxonomy" id="400682"/>
    <lineage>
        <taxon>Eukaryota</taxon>
        <taxon>Metazoa</taxon>
        <taxon>Porifera</taxon>
        <taxon>Demospongiae</taxon>
        <taxon>Heteroscleromorpha</taxon>
        <taxon>Haplosclerida</taxon>
        <taxon>Niphatidae</taxon>
        <taxon>Amphimedon</taxon>
    </lineage>
</organism>
<protein>
    <recommendedName>
        <fullName evidence="2">Protein kinase domain-containing protein</fullName>
    </recommendedName>
</protein>
<accession>A0A1X7TUQ1</accession>
<dbReference type="STRING" id="400682.A0A1X7TUQ1"/>
<dbReference type="InterPro" id="IPR008271">
    <property type="entry name" value="Ser/Thr_kinase_AS"/>
</dbReference>
<dbReference type="GO" id="GO:0070059">
    <property type="term" value="P:intrinsic apoptotic signaling pathway in response to endoplasmic reticulum stress"/>
    <property type="evidence" value="ECO:0007669"/>
    <property type="project" value="TreeGrafter"/>
</dbReference>
<dbReference type="InterPro" id="IPR000845">
    <property type="entry name" value="Nucleoside_phosphorylase_d"/>
</dbReference>
<dbReference type="PROSITE" id="PS00108">
    <property type="entry name" value="PROTEIN_KINASE_ST"/>
    <property type="match status" value="1"/>
</dbReference>
<evidence type="ECO:0000259" key="2">
    <source>
        <dbReference type="PROSITE" id="PS50011"/>
    </source>
</evidence>
<reference evidence="3" key="1">
    <citation type="submission" date="2017-05" db="UniProtKB">
        <authorList>
            <consortium name="EnsemblMetazoa"/>
        </authorList>
    </citation>
    <scope>IDENTIFICATION</scope>
</reference>
<dbReference type="GO" id="GO:0005524">
    <property type="term" value="F:ATP binding"/>
    <property type="evidence" value="ECO:0007669"/>
    <property type="project" value="InterPro"/>
</dbReference>
<feature type="compositionally biased region" description="Low complexity" evidence="1">
    <location>
        <begin position="552"/>
        <end position="566"/>
    </location>
</feature>
<dbReference type="InterPro" id="IPR000719">
    <property type="entry name" value="Prot_kinase_dom"/>
</dbReference>
<dbReference type="GO" id="GO:1990604">
    <property type="term" value="C:IRE1-TRAF2-ASK1 complex"/>
    <property type="evidence" value="ECO:0007669"/>
    <property type="project" value="TreeGrafter"/>
</dbReference>
<feature type="domain" description="Protein kinase" evidence="2">
    <location>
        <begin position="1"/>
        <end position="224"/>
    </location>
</feature>
<dbReference type="PANTHER" id="PTHR13954">
    <property type="entry name" value="IRE1-RELATED"/>
    <property type="match status" value="1"/>
</dbReference>
<dbReference type="InParanoid" id="A0A1X7TUQ1"/>
<dbReference type="SUPFAM" id="SSF56112">
    <property type="entry name" value="Protein kinase-like (PK-like)"/>
    <property type="match status" value="1"/>
</dbReference>
<dbReference type="GO" id="GO:0009116">
    <property type="term" value="P:nucleoside metabolic process"/>
    <property type="evidence" value="ECO:0007669"/>
    <property type="project" value="InterPro"/>
</dbReference>
<feature type="compositionally biased region" description="Polar residues" evidence="1">
    <location>
        <begin position="588"/>
        <end position="612"/>
    </location>
</feature>
<dbReference type="GO" id="GO:0004674">
    <property type="term" value="F:protein serine/threonine kinase activity"/>
    <property type="evidence" value="ECO:0007669"/>
    <property type="project" value="InterPro"/>
</dbReference>
<dbReference type="Gene3D" id="1.10.510.10">
    <property type="entry name" value="Transferase(Phosphotransferase) domain 1"/>
    <property type="match status" value="1"/>
</dbReference>
<dbReference type="Pfam" id="PF00069">
    <property type="entry name" value="Pkinase"/>
    <property type="match status" value="1"/>
</dbReference>
<name>A0A1X7TUQ1_AMPQE</name>
<proteinExistence type="predicted"/>
<dbReference type="GO" id="GO:0004521">
    <property type="term" value="F:RNA endonuclease activity"/>
    <property type="evidence" value="ECO:0007669"/>
    <property type="project" value="InterPro"/>
</dbReference>
<dbReference type="PROSITE" id="PS50011">
    <property type="entry name" value="PROTEIN_KINASE_DOM"/>
    <property type="match status" value="1"/>
</dbReference>
<dbReference type="AlphaFoldDB" id="A0A1X7TUQ1"/>
<dbReference type="InterPro" id="IPR045133">
    <property type="entry name" value="IRE1/2-like"/>
</dbReference>
<dbReference type="EnsemblMetazoa" id="Aqu2.1.18990_001">
    <property type="protein sequence ID" value="Aqu2.1.18990_001"/>
    <property type="gene ID" value="Aqu2.1.18990"/>
</dbReference>
<feature type="region of interest" description="Disordered" evidence="1">
    <location>
        <begin position="580"/>
        <end position="627"/>
    </location>
</feature>
<feature type="region of interest" description="Disordered" evidence="1">
    <location>
        <begin position="532"/>
        <end position="566"/>
    </location>
</feature>
<dbReference type="GO" id="GO:0036498">
    <property type="term" value="P:IRE1-mediated unfolded protein response"/>
    <property type="evidence" value="ECO:0007669"/>
    <property type="project" value="TreeGrafter"/>
</dbReference>
<evidence type="ECO:0000256" key="1">
    <source>
        <dbReference type="SAM" id="MobiDB-lite"/>
    </source>
</evidence>
<dbReference type="OrthoDB" id="4062651at2759"/>
<dbReference type="PANTHER" id="PTHR13954:SF6">
    <property type="entry name" value="NON-SPECIFIC SERINE_THREONINE PROTEIN KINASE"/>
    <property type="match status" value="1"/>
</dbReference>
<dbReference type="InterPro" id="IPR011009">
    <property type="entry name" value="Kinase-like_dom_sf"/>
</dbReference>
<dbReference type="InterPro" id="IPR035994">
    <property type="entry name" value="Nucleoside_phosphorylase_sf"/>
</dbReference>
<evidence type="ECO:0000313" key="3">
    <source>
        <dbReference type="EnsemblMetazoa" id="Aqu2.1.18990_001"/>
    </source>
</evidence>
<dbReference type="Gene3D" id="3.40.50.1580">
    <property type="entry name" value="Nucleoside phosphorylase domain"/>
    <property type="match status" value="1"/>
</dbReference>
<dbReference type="SUPFAM" id="SSF53167">
    <property type="entry name" value="Purine and uridine phosphorylases"/>
    <property type="match status" value="1"/>
</dbReference>
<dbReference type="SMART" id="SM00220">
    <property type="entry name" value="S_TKc"/>
    <property type="match status" value="1"/>
</dbReference>
<sequence length="902" mass="101541">MAANYHLNRSLSYVVSEDSFLGRGQSSIVRKLYFENYQKVANRFSGLTVTEVKIIEDALRGLEYLHVHESIGNLCYVHRDIKPGNILLVQKSSSSEVKAVLADFGISTELNEREAVTRQRGRRTDTWMAPELLLDDLTDCKFSRESDIFSMGCIIYYVLTKGRHPFNKGHDNDYTVHQNIKNYMICDFQLLNDKPVARALIKNMMKHNKDSRPSASEVLDDPYFKEDDSQDTILLSPDKEPKQNSLDNLYDKQLYHVMVNISRSLPEFIVDHYMRLMAVVGVKSGIEPDWSLSRRFLELYSTHASKKSPQVAASYVDKILTGLGYEEMGEFSVYRYLHTEVDIDSKVNEKLEKIMKFRPAVIQVVRELCLCLHDYQVERYRMVVTLLRRTALDSNKSFLELFMDLTQELGKYPLAVAITIGVLEKSDWGDTGKLKPFSLPNFDLNTSYPEVDLCLTVAGYYGYMRDIDFSNAKVYTSSLHLKSHNVSNMSRVQFTRLLMERGVIEAGDVSKIEDKDRYPLFFKKYKKRCKGPTKVTAPATDETVPVQERKAQATSSQSPSTSTDQPNFFTRVKKFFLPSSKQEAQEVPGTTTQAKEPTPESSNTAPAPTVTSAAKEGTFPPPELFPELNKKEYETKLSEGHVKDIVKDSRILLMTATDVELRGVLGYLKPLDGWDKVIKSFINNTRIYVGKCGGYSVVVGRSANAKSQQGGLDALTITNKIMEIFKPKYIIAVGICFGMDRSKVNLGDVIVSDFIVDLSDFRKEPGSIIPRKPQPPAGTTLSSFFSDISGFKMKHSQEENAKEVNVHCGPIASSPVLVDDEEFKEQLSKARPDALAGEMEGAAIFSAARHAHHKPEVIVIKAVGDWGDGKKDECRGWKDFASHAAATYIHHHLNDAAPDALK</sequence>
<dbReference type="Pfam" id="PF01048">
    <property type="entry name" value="PNP_UDP_1"/>
    <property type="match status" value="1"/>
</dbReference>
<dbReference type="GO" id="GO:0051082">
    <property type="term" value="F:unfolded protein binding"/>
    <property type="evidence" value="ECO:0007669"/>
    <property type="project" value="TreeGrafter"/>
</dbReference>